<gene>
    <name evidence="2" type="ORF">GO984_02325</name>
</gene>
<dbReference type="Gene3D" id="2.60.120.1140">
    <property type="entry name" value="Protein of unknown function DUF192"/>
    <property type="match status" value="1"/>
</dbReference>
<dbReference type="InterPro" id="IPR003795">
    <property type="entry name" value="DUF192"/>
</dbReference>
<evidence type="ECO:0000256" key="1">
    <source>
        <dbReference type="SAM" id="SignalP"/>
    </source>
</evidence>
<dbReference type="RefSeq" id="WP_157020941.1">
    <property type="nucleotide sequence ID" value="NZ_WQLV01000001.1"/>
</dbReference>
<feature type="chain" id="PRO_5026895110" evidence="1">
    <location>
        <begin position="23"/>
        <end position="156"/>
    </location>
</feature>
<name>A0A6L6WA01_9RHOB</name>
<reference evidence="2 3" key="1">
    <citation type="submission" date="2019-12" db="EMBL/GenBank/DDBJ databases">
        <authorList>
            <person name="Zhang Y.-J."/>
        </authorList>
    </citation>
    <scope>NUCLEOTIDE SEQUENCE [LARGE SCALE GENOMIC DNA]</scope>
    <source>
        <strain evidence="2 3">CY05</strain>
    </source>
</reference>
<protein>
    <submittedName>
        <fullName evidence="2">DUF192 domain-containing protein</fullName>
    </submittedName>
</protein>
<sequence>MNKFAAAFTLVLAAAVPGLAHAQCKADRVDLRGDWGQASFSIEIADDNEERARGLMFRENMPRGAGMLFVYEYPQRASFWMKNTLIPLDIIFTDESGVVTHVHPDAVPGDLTPIPGGDNVFAVLEINAGLTALYGISVGTEMRHSVFSPGGGKWSC</sequence>
<dbReference type="EMBL" id="WQLV01000001">
    <property type="protein sequence ID" value="MVO14633.1"/>
    <property type="molecule type" value="Genomic_DNA"/>
</dbReference>
<dbReference type="Pfam" id="PF02643">
    <property type="entry name" value="DUF192"/>
    <property type="match status" value="1"/>
</dbReference>
<dbReference type="InterPro" id="IPR038695">
    <property type="entry name" value="Saro_0823-like_sf"/>
</dbReference>
<keyword evidence="3" id="KW-1185">Reference proteome</keyword>
<feature type="signal peptide" evidence="1">
    <location>
        <begin position="1"/>
        <end position="22"/>
    </location>
</feature>
<dbReference type="Proteomes" id="UP000478892">
    <property type="component" value="Unassembled WGS sequence"/>
</dbReference>
<evidence type="ECO:0000313" key="3">
    <source>
        <dbReference type="Proteomes" id="UP000478892"/>
    </source>
</evidence>
<organism evidence="2 3">
    <name type="scientific">Parasedimentitalea huanghaiensis</name>
    <dbReference type="NCBI Taxonomy" id="2682100"/>
    <lineage>
        <taxon>Bacteria</taxon>
        <taxon>Pseudomonadati</taxon>
        <taxon>Pseudomonadota</taxon>
        <taxon>Alphaproteobacteria</taxon>
        <taxon>Rhodobacterales</taxon>
        <taxon>Paracoccaceae</taxon>
        <taxon>Parasedimentitalea</taxon>
    </lineage>
</organism>
<accession>A0A6L6WA01</accession>
<dbReference type="PANTHER" id="PTHR37953">
    <property type="entry name" value="UPF0127 PROTEIN MJ1496"/>
    <property type="match status" value="1"/>
</dbReference>
<evidence type="ECO:0000313" key="2">
    <source>
        <dbReference type="EMBL" id="MVO14633.1"/>
    </source>
</evidence>
<keyword evidence="1" id="KW-0732">Signal</keyword>
<comment type="caution">
    <text evidence="2">The sequence shown here is derived from an EMBL/GenBank/DDBJ whole genome shotgun (WGS) entry which is preliminary data.</text>
</comment>
<dbReference type="AlphaFoldDB" id="A0A6L6WA01"/>
<dbReference type="PANTHER" id="PTHR37953:SF1">
    <property type="entry name" value="UPF0127 PROTEIN MJ1496"/>
    <property type="match status" value="1"/>
</dbReference>
<proteinExistence type="predicted"/>